<dbReference type="InterPro" id="IPR011010">
    <property type="entry name" value="DNA_brk_join_enz"/>
</dbReference>
<reference evidence="4 5" key="1">
    <citation type="submission" date="2018-06" db="EMBL/GenBank/DDBJ databases">
        <authorList>
            <consortium name="Pathogen Informatics"/>
            <person name="Doyle S."/>
        </authorList>
    </citation>
    <scope>NUCLEOTIDE SEQUENCE [LARGE SCALE GENOMIC DNA]</scope>
    <source>
        <strain evidence="4 5">NCTC13337</strain>
    </source>
</reference>
<accession>A0A380MYA4</accession>
<feature type="domain" description="Tyr recombinase" evidence="3">
    <location>
        <begin position="127"/>
        <end position="314"/>
    </location>
</feature>
<dbReference type="OrthoDB" id="9795573at2"/>
<dbReference type="EMBL" id="UHIC01000001">
    <property type="protein sequence ID" value="SUO96427.1"/>
    <property type="molecule type" value="Genomic_DNA"/>
</dbReference>
<evidence type="ECO:0000256" key="2">
    <source>
        <dbReference type="ARBA" id="ARBA00023172"/>
    </source>
</evidence>
<evidence type="ECO:0000259" key="3">
    <source>
        <dbReference type="PROSITE" id="PS51898"/>
    </source>
</evidence>
<dbReference type="SUPFAM" id="SSF56349">
    <property type="entry name" value="DNA breaking-rejoining enzymes"/>
    <property type="match status" value="1"/>
</dbReference>
<dbReference type="PANTHER" id="PTHR30349">
    <property type="entry name" value="PHAGE INTEGRASE-RELATED"/>
    <property type="match status" value="1"/>
</dbReference>
<dbReference type="CDD" id="cd00397">
    <property type="entry name" value="DNA_BRE_C"/>
    <property type="match status" value="1"/>
</dbReference>
<sequence>MAILFIMDKENLTPQTAPRHRMNAAERYIASLTAKSGKITTRSKLNNIAHLLAQKTLETFDWTSLSPDDLEYIKNLLVEKEYTPNTINNYLAIMRGTAKQAWLNEQISHEQYLLIQSVKNIRGKRISAGRALEVSEIHRFYDEVTTKEPSLMHTRDMALFALLVECGMRRAEVASLSCGSIFWEEGAIKAQTKGNKERLIFLSETSMSLLRQFFKIHPFKQHPDAPLFFRMRKNDTPVNTRLNDRSINKILDRHRIAAGLKRFTPHDLRRTFATYLFDMGIDAKQVQDAMGHENVATTVKYDRRKERRTREMMQNFRYKTSNSS</sequence>
<proteinExistence type="predicted"/>
<evidence type="ECO:0000313" key="5">
    <source>
        <dbReference type="Proteomes" id="UP000254601"/>
    </source>
</evidence>
<evidence type="ECO:0000256" key="1">
    <source>
        <dbReference type="ARBA" id="ARBA00022908"/>
    </source>
</evidence>
<dbReference type="Proteomes" id="UP000254601">
    <property type="component" value="Unassembled WGS sequence"/>
</dbReference>
<protein>
    <submittedName>
        <fullName evidence="4">Tyrosine recombinase XerC</fullName>
    </submittedName>
</protein>
<dbReference type="AlphaFoldDB" id="A0A380MYA4"/>
<keyword evidence="5" id="KW-1185">Reference proteome</keyword>
<dbReference type="RefSeq" id="WP_084601648.1">
    <property type="nucleotide sequence ID" value="NZ_UHIC01000001.1"/>
</dbReference>
<evidence type="ECO:0000313" key="4">
    <source>
        <dbReference type="EMBL" id="SUO96427.1"/>
    </source>
</evidence>
<dbReference type="PROSITE" id="PS51898">
    <property type="entry name" value="TYR_RECOMBINASE"/>
    <property type="match status" value="1"/>
</dbReference>
<dbReference type="InterPro" id="IPR002104">
    <property type="entry name" value="Integrase_catalytic"/>
</dbReference>
<name>A0A380MYA4_9GAMM</name>
<gene>
    <name evidence="4" type="primary">xerC</name>
    <name evidence="4" type="ORF">NCTC13337_01857</name>
</gene>
<dbReference type="GO" id="GO:0015074">
    <property type="term" value="P:DNA integration"/>
    <property type="evidence" value="ECO:0007669"/>
    <property type="project" value="UniProtKB-KW"/>
</dbReference>
<keyword evidence="2" id="KW-0233">DNA recombination</keyword>
<dbReference type="InterPro" id="IPR050090">
    <property type="entry name" value="Tyrosine_recombinase_XerCD"/>
</dbReference>
<dbReference type="GO" id="GO:0006310">
    <property type="term" value="P:DNA recombination"/>
    <property type="evidence" value="ECO:0007669"/>
    <property type="project" value="UniProtKB-KW"/>
</dbReference>
<keyword evidence="1" id="KW-0229">DNA integration</keyword>
<organism evidence="4 5">
    <name type="scientific">Suttonella ornithocola</name>
    <dbReference type="NCBI Taxonomy" id="279832"/>
    <lineage>
        <taxon>Bacteria</taxon>
        <taxon>Pseudomonadati</taxon>
        <taxon>Pseudomonadota</taxon>
        <taxon>Gammaproteobacteria</taxon>
        <taxon>Cardiobacteriales</taxon>
        <taxon>Cardiobacteriaceae</taxon>
        <taxon>Suttonella</taxon>
    </lineage>
</organism>
<dbReference type="Gene3D" id="1.10.443.10">
    <property type="entry name" value="Intergrase catalytic core"/>
    <property type="match status" value="1"/>
</dbReference>
<dbReference type="InterPro" id="IPR013762">
    <property type="entry name" value="Integrase-like_cat_sf"/>
</dbReference>
<dbReference type="GO" id="GO:0003677">
    <property type="term" value="F:DNA binding"/>
    <property type="evidence" value="ECO:0007669"/>
    <property type="project" value="InterPro"/>
</dbReference>
<dbReference type="Pfam" id="PF00589">
    <property type="entry name" value="Phage_integrase"/>
    <property type="match status" value="1"/>
</dbReference>